<sequence length="474" mass="54925">MAKPAVRRHAPARDRISQLPIEILDHIMGLLPVQQAAKTAVLSKVWRDVWFSLTRLCFDHDFFSYFHKKYRRASKYVKKSSCLYVINKVLLQHKGRIRKFVFLYGNAGKLTVRSRSFDMDQWLLLVMRKGVEDIHILFGYNEYKLPSFIFSCSTLRTLRLDGLSIQPQNSPCSLRNLSTLCFANVKFVPRHLANYTLDVPKLENLVFKYCEDMFHFNITARKLCSLKVDCCPGKEVGKFLPVNLDLTSICTLDLDYYTLEYIIGQYTTKELLLQLPALNVELLKLSGFCFHDDARTSAFICLLNKCPKLCNLEISFTPEWGEDINKCVDAESKRLKNLRRVLQTHKMLLILQLSSFSGLRPQMHFIQEMLACLPALEKWGEDINKCVDAESKRLKNLRRVLQTHKMLLILQLSSFSGLRPQMHFIQEMLACLPALEKVIISRSYGFDWSKKHETLEEILHFPRASAKAKLVFPS</sequence>
<dbReference type="InterPro" id="IPR032675">
    <property type="entry name" value="LRR_dom_sf"/>
</dbReference>
<dbReference type="Gene3D" id="3.80.10.10">
    <property type="entry name" value="Ribonuclease Inhibitor"/>
    <property type="match status" value="1"/>
</dbReference>
<gene>
    <name evidence="3" type="ORF">CCAM_LOCUS37109</name>
</gene>
<dbReference type="EMBL" id="OOIL02005599">
    <property type="protein sequence ID" value="VFQ95333.1"/>
    <property type="molecule type" value="Genomic_DNA"/>
</dbReference>
<dbReference type="PANTHER" id="PTHR31293:SF12">
    <property type="entry name" value="RNI-LIKE SUPERFAMILY PROTEIN"/>
    <property type="match status" value="1"/>
</dbReference>
<evidence type="ECO:0008006" key="5">
    <source>
        <dbReference type="Google" id="ProtNLM"/>
    </source>
</evidence>
<evidence type="ECO:0000313" key="4">
    <source>
        <dbReference type="Proteomes" id="UP000595140"/>
    </source>
</evidence>
<accession>A0A484N2J5</accession>
<keyword evidence="4" id="KW-1185">Reference proteome</keyword>
<dbReference type="InterPro" id="IPR055357">
    <property type="entry name" value="LRR_At1g61320_AtMIF1"/>
</dbReference>
<dbReference type="OrthoDB" id="1282595at2759"/>
<dbReference type="SUPFAM" id="SSF81383">
    <property type="entry name" value="F-box domain"/>
    <property type="match status" value="1"/>
</dbReference>
<dbReference type="InterPro" id="IPR036047">
    <property type="entry name" value="F-box-like_dom_sf"/>
</dbReference>
<dbReference type="SUPFAM" id="SSF52047">
    <property type="entry name" value="RNI-like"/>
    <property type="match status" value="1"/>
</dbReference>
<feature type="domain" description="F-box" evidence="1">
    <location>
        <begin position="16"/>
        <end position="53"/>
    </location>
</feature>
<proteinExistence type="predicted"/>
<dbReference type="Gene3D" id="1.20.1280.50">
    <property type="match status" value="1"/>
</dbReference>
<evidence type="ECO:0000259" key="1">
    <source>
        <dbReference type="Pfam" id="PF00646"/>
    </source>
</evidence>
<dbReference type="InterPro" id="IPR055294">
    <property type="entry name" value="FBL60-like"/>
</dbReference>
<dbReference type="AlphaFoldDB" id="A0A484N2J5"/>
<dbReference type="Pfam" id="PF23622">
    <property type="entry name" value="LRR_At1g61320_AtMIF1"/>
    <property type="match status" value="1"/>
</dbReference>
<dbReference type="Proteomes" id="UP000595140">
    <property type="component" value="Unassembled WGS sequence"/>
</dbReference>
<organism evidence="3 4">
    <name type="scientific">Cuscuta campestris</name>
    <dbReference type="NCBI Taxonomy" id="132261"/>
    <lineage>
        <taxon>Eukaryota</taxon>
        <taxon>Viridiplantae</taxon>
        <taxon>Streptophyta</taxon>
        <taxon>Embryophyta</taxon>
        <taxon>Tracheophyta</taxon>
        <taxon>Spermatophyta</taxon>
        <taxon>Magnoliopsida</taxon>
        <taxon>eudicotyledons</taxon>
        <taxon>Gunneridae</taxon>
        <taxon>Pentapetalae</taxon>
        <taxon>asterids</taxon>
        <taxon>lamiids</taxon>
        <taxon>Solanales</taxon>
        <taxon>Convolvulaceae</taxon>
        <taxon>Cuscuteae</taxon>
        <taxon>Cuscuta</taxon>
        <taxon>Cuscuta subgen. Grammica</taxon>
        <taxon>Cuscuta sect. Cleistogrammica</taxon>
    </lineage>
</organism>
<dbReference type="PANTHER" id="PTHR31293">
    <property type="entry name" value="RNI-LIKE SUPERFAMILY PROTEIN"/>
    <property type="match status" value="1"/>
</dbReference>
<name>A0A484N2J5_9ASTE</name>
<dbReference type="Pfam" id="PF00646">
    <property type="entry name" value="F-box"/>
    <property type="match status" value="1"/>
</dbReference>
<reference evidence="3 4" key="1">
    <citation type="submission" date="2018-04" db="EMBL/GenBank/DDBJ databases">
        <authorList>
            <person name="Vogel A."/>
        </authorList>
    </citation>
    <scope>NUCLEOTIDE SEQUENCE [LARGE SCALE GENOMIC DNA]</scope>
</reference>
<evidence type="ECO:0000313" key="3">
    <source>
        <dbReference type="EMBL" id="VFQ95333.1"/>
    </source>
</evidence>
<dbReference type="InterPro" id="IPR001810">
    <property type="entry name" value="F-box_dom"/>
</dbReference>
<protein>
    <recommendedName>
        <fullName evidence="5">F-box domain-containing protein</fullName>
    </recommendedName>
</protein>
<evidence type="ECO:0000259" key="2">
    <source>
        <dbReference type="Pfam" id="PF23622"/>
    </source>
</evidence>
<feature type="domain" description="At1g61320/AtMIF1 LRR" evidence="2">
    <location>
        <begin position="113"/>
        <end position="232"/>
    </location>
</feature>